<organism evidence="2 3">
    <name type="scientific">Cinara cedri</name>
    <dbReference type="NCBI Taxonomy" id="506608"/>
    <lineage>
        <taxon>Eukaryota</taxon>
        <taxon>Metazoa</taxon>
        <taxon>Ecdysozoa</taxon>
        <taxon>Arthropoda</taxon>
        <taxon>Hexapoda</taxon>
        <taxon>Insecta</taxon>
        <taxon>Pterygota</taxon>
        <taxon>Neoptera</taxon>
        <taxon>Paraneoptera</taxon>
        <taxon>Hemiptera</taxon>
        <taxon>Sternorrhyncha</taxon>
        <taxon>Aphidomorpha</taxon>
        <taxon>Aphidoidea</taxon>
        <taxon>Aphididae</taxon>
        <taxon>Lachninae</taxon>
        <taxon>Cinara</taxon>
    </lineage>
</organism>
<reference evidence="2 3" key="1">
    <citation type="submission" date="2019-08" db="EMBL/GenBank/DDBJ databases">
        <authorList>
            <person name="Alioto T."/>
            <person name="Alioto T."/>
            <person name="Gomez Garrido J."/>
        </authorList>
    </citation>
    <scope>NUCLEOTIDE SEQUENCE [LARGE SCALE GENOMIC DNA]</scope>
</reference>
<evidence type="ECO:0000313" key="3">
    <source>
        <dbReference type="Proteomes" id="UP000325440"/>
    </source>
</evidence>
<accession>A0A5E4NIL8</accession>
<evidence type="ECO:0000256" key="1">
    <source>
        <dbReference type="SAM" id="Phobius"/>
    </source>
</evidence>
<sequence length="247" mass="29260">MTTTKATEDAAGYNLVQSLLKFNDGTYGGRERMVHKPAWKMLFLMLKYLNCYPEFNQLPYHLTPIILHIPPEYRQIVLKDPMIVRKRHMDLLPIKYGYREFLKAHINRSRALPYQYVLWEGGFVLVVFCFYAIGDNIIRVVNITIHFSKNVEPEPLCYQDKLMLEERYSLDTFNPGYALPKPISINTNRWTILRDLKESNDKKGNEMFLLSLVPLMDKLSDQVLMETRRNMLELLEKAMSWKRNFDR</sequence>
<dbReference type="OrthoDB" id="6616165at2759"/>
<feature type="transmembrane region" description="Helical" evidence="1">
    <location>
        <begin position="116"/>
        <end position="134"/>
    </location>
</feature>
<keyword evidence="3" id="KW-1185">Reference proteome</keyword>
<keyword evidence="1" id="KW-0812">Transmembrane</keyword>
<evidence type="ECO:0008006" key="4">
    <source>
        <dbReference type="Google" id="ProtNLM"/>
    </source>
</evidence>
<gene>
    <name evidence="2" type="ORF">CINCED_3A022496</name>
</gene>
<name>A0A5E4NIL8_9HEMI</name>
<dbReference type="AlphaFoldDB" id="A0A5E4NIL8"/>
<keyword evidence="1" id="KW-1133">Transmembrane helix</keyword>
<dbReference type="EMBL" id="CABPRJ010002388">
    <property type="protein sequence ID" value="VVC44844.1"/>
    <property type="molecule type" value="Genomic_DNA"/>
</dbReference>
<protein>
    <recommendedName>
        <fullName evidence="4">BESS domain-containing protein</fullName>
    </recommendedName>
</protein>
<proteinExistence type="predicted"/>
<keyword evidence="1" id="KW-0472">Membrane</keyword>
<dbReference type="Proteomes" id="UP000325440">
    <property type="component" value="Unassembled WGS sequence"/>
</dbReference>
<evidence type="ECO:0000313" key="2">
    <source>
        <dbReference type="EMBL" id="VVC44844.1"/>
    </source>
</evidence>